<accession>A0A8D0KM22</accession>
<dbReference type="AlphaFoldDB" id="A0A8D0KM22"/>
<evidence type="ECO:0000313" key="2">
    <source>
        <dbReference type="Proteomes" id="UP000694421"/>
    </source>
</evidence>
<reference evidence="1" key="1">
    <citation type="submission" date="2025-08" db="UniProtKB">
        <authorList>
            <consortium name="Ensembl"/>
        </authorList>
    </citation>
    <scope>IDENTIFICATION</scope>
</reference>
<dbReference type="Ensembl" id="ENSSMRT00000029671.1">
    <property type="protein sequence ID" value="ENSSMRP00000025339.1"/>
    <property type="gene ID" value="ENSSMRG00000019598.1"/>
</dbReference>
<keyword evidence="2" id="KW-1185">Reference proteome</keyword>
<dbReference type="Proteomes" id="UP000694421">
    <property type="component" value="Unplaced"/>
</dbReference>
<proteinExistence type="predicted"/>
<name>A0A8D0KM22_SALMN</name>
<protein>
    <submittedName>
        <fullName evidence="1">Uncharacterized protein</fullName>
    </submittedName>
</protein>
<reference evidence="1" key="2">
    <citation type="submission" date="2025-09" db="UniProtKB">
        <authorList>
            <consortium name="Ensembl"/>
        </authorList>
    </citation>
    <scope>IDENTIFICATION</scope>
</reference>
<sequence length="211" mass="24806">MQIQKKITQKPSAQGGWGMPNLVFYFQATVIASALHSNRISQPRWRKYEIFQDKLSAMIPYTTGVQRSDINQQNPIIKEQMKVWYNWQHKLLPSTSLLTPIKNHQKVSSVLPKECIRRLEENGFITIGDFFTPNKDIRMNEIKEAIFQNRPRWFIWLVIERMLKFPEITRSMTRSTCKFEKILKQATLSLKGIISNIYLHLISKQIVILLS</sequence>
<organism evidence="1 2">
    <name type="scientific">Salvator merianae</name>
    <name type="common">Argentine black and white tegu</name>
    <name type="synonym">Tupinambis merianae</name>
    <dbReference type="NCBI Taxonomy" id="96440"/>
    <lineage>
        <taxon>Eukaryota</taxon>
        <taxon>Metazoa</taxon>
        <taxon>Chordata</taxon>
        <taxon>Craniata</taxon>
        <taxon>Vertebrata</taxon>
        <taxon>Euteleostomi</taxon>
        <taxon>Lepidosauria</taxon>
        <taxon>Squamata</taxon>
        <taxon>Bifurcata</taxon>
        <taxon>Unidentata</taxon>
        <taxon>Episquamata</taxon>
        <taxon>Laterata</taxon>
        <taxon>Teiioidea</taxon>
        <taxon>Teiidae</taxon>
        <taxon>Salvator</taxon>
    </lineage>
</organism>
<evidence type="ECO:0000313" key="1">
    <source>
        <dbReference type="Ensembl" id="ENSSMRP00000025339.1"/>
    </source>
</evidence>